<protein>
    <submittedName>
        <fullName evidence="1">DUF3081 family protein</fullName>
    </submittedName>
</protein>
<dbReference type="EMBL" id="JAAAWN010000010">
    <property type="protein sequence ID" value="NDV91384.1"/>
    <property type="molecule type" value="Genomic_DNA"/>
</dbReference>
<dbReference type="AlphaFoldDB" id="A0A7X5LM04"/>
<gene>
    <name evidence="1" type="ORF">GTH32_09350</name>
</gene>
<accession>A0A7X5LM04</accession>
<organism evidence="1 2">
    <name type="scientific">Alteromonas profundi</name>
    <dbReference type="NCBI Taxonomy" id="2696062"/>
    <lineage>
        <taxon>Bacteria</taxon>
        <taxon>Pseudomonadati</taxon>
        <taxon>Pseudomonadota</taxon>
        <taxon>Gammaproteobacteria</taxon>
        <taxon>Alteromonadales</taxon>
        <taxon>Alteromonadaceae</taxon>
        <taxon>Alteromonas/Salinimonas group</taxon>
        <taxon>Alteromonas</taxon>
    </lineage>
</organism>
<keyword evidence="2" id="KW-1185">Reference proteome</keyword>
<sequence length="85" mass="10288">MKNELDSKLLLRVFDKIRQHGTKKEDQYHLNGITAYTDLDGYTLFVEDSNVKLQFGFHNQYHFDYDSESQFDTFEKRIKQIDKEY</sequence>
<proteinExistence type="predicted"/>
<comment type="caution">
    <text evidence="1">The sequence shown here is derived from an EMBL/GenBank/DDBJ whole genome shotgun (WGS) entry which is preliminary data.</text>
</comment>
<dbReference type="InterPro" id="IPR021432">
    <property type="entry name" value="DUF3081"/>
</dbReference>
<dbReference type="RefSeq" id="WP_163085033.1">
    <property type="nucleotide sequence ID" value="NZ_JAAAWN010000010.1"/>
</dbReference>
<reference evidence="1 2" key="1">
    <citation type="submission" date="2020-01" db="EMBL/GenBank/DDBJ databases">
        <authorList>
            <person name="Chen J."/>
            <person name="Zhu S."/>
            <person name="Yang J."/>
        </authorList>
    </citation>
    <scope>NUCLEOTIDE SEQUENCE [LARGE SCALE GENOMIC DNA]</scope>
    <source>
        <strain evidence="1 2">345S023</strain>
    </source>
</reference>
<evidence type="ECO:0000313" key="1">
    <source>
        <dbReference type="EMBL" id="NDV91384.1"/>
    </source>
</evidence>
<dbReference type="Pfam" id="PF11280">
    <property type="entry name" value="DUF3081"/>
    <property type="match status" value="1"/>
</dbReference>
<dbReference type="Proteomes" id="UP000470213">
    <property type="component" value="Unassembled WGS sequence"/>
</dbReference>
<name>A0A7X5LM04_9ALTE</name>
<evidence type="ECO:0000313" key="2">
    <source>
        <dbReference type="Proteomes" id="UP000470213"/>
    </source>
</evidence>